<dbReference type="AlphaFoldDB" id="A0A1A9UKX6"/>
<dbReference type="PANTHER" id="PTHR13605">
    <property type="entry name" value="ER MEMBRANE PROTEIN COMPLEX SUBUNIT 7"/>
    <property type="match status" value="1"/>
</dbReference>
<sequence length="107" mass="12427">MLRSSLIPFTWHLDILSLFIRALGLFNTDFLFSPIVLMMILPLFLLLVLPKMINDPDTKKELESISFLKINNDMPEIREIFTSFFTGAKPPEKQKPSTSNKQDKKRN</sequence>
<dbReference type="InterPro" id="IPR039163">
    <property type="entry name" value="EMC7"/>
</dbReference>
<evidence type="ECO:0000256" key="2">
    <source>
        <dbReference type="SAM" id="Phobius"/>
    </source>
</evidence>
<protein>
    <recommendedName>
        <fullName evidence="5">ER membrane protein complex subunit 7 beta-sandwich domain-containing protein</fullName>
    </recommendedName>
</protein>
<dbReference type="GO" id="GO:0072546">
    <property type="term" value="C:EMC complex"/>
    <property type="evidence" value="ECO:0007669"/>
    <property type="project" value="TreeGrafter"/>
</dbReference>
<evidence type="ECO:0000313" key="4">
    <source>
        <dbReference type="Proteomes" id="UP000078200"/>
    </source>
</evidence>
<accession>A0A1A9UKX6</accession>
<keyword evidence="2" id="KW-0472">Membrane</keyword>
<name>A0A1A9UKX6_GLOAU</name>
<feature type="region of interest" description="Disordered" evidence="1">
    <location>
        <begin position="84"/>
        <end position="107"/>
    </location>
</feature>
<keyword evidence="2" id="KW-0812">Transmembrane</keyword>
<evidence type="ECO:0000256" key="1">
    <source>
        <dbReference type="SAM" id="MobiDB-lite"/>
    </source>
</evidence>
<evidence type="ECO:0008006" key="5">
    <source>
        <dbReference type="Google" id="ProtNLM"/>
    </source>
</evidence>
<keyword evidence="2" id="KW-1133">Transmembrane helix</keyword>
<keyword evidence="4" id="KW-1185">Reference proteome</keyword>
<dbReference type="STRING" id="7395.A0A1A9UKX6"/>
<feature type="transmembrane region" description="Helical" evidence="2">
    <location>
        <begin position="30"/>
        <end position="49"/>
    </location>
</feature>
<dbReference type="Proteomes" id="UP000078200">
    <property type="component" value="Unassembled WGS sequence"/>
</dbReference>
<dbReference type="PANTHER" id="PTHR13605:SF4">
    <property type="entry name" value="ER MEMBRANE PROTEIN COMPLEX SUBUNIT 7"/>
    <property type="match status" value="1"/>
</dbReference>
<evidence type="ECO:0000313" key="3">
    <source>
        <dbReference type="EnsemblMetazoa" id="GAUT007866-PA"/>
    </source>
</evidence>
<dbReference type="VEuPathDB" id="VectorBase:GAUT007866"/>
<reference evidence="3" key="1">
    <citation type="submission" date="2020-05" db="UniProtKB">
        <authorList>
            <consortium name="EnsemblMetazoa"/>
        </authorList>
    </citation>
    <scope>IDENTIFICATION</scope>
    <source>
        <strain evidence="3">TTRI</strain>
    </source>
</reference>
<dbReference type="EnsemblMetazoa" id="GAUT007866-RA">
    <property type="protein sequence ID" value="GAUT007866-PA"/>
    <property type="gene ID" value="GAUT007866"/>
</dbReference>
<organism evidence="3 4">
    <name type="scientific">Glossina austeni</name>
    <name type="common">Savannah tsetse fly</name>
    <dbReference type="NCBI Taxonomy" id="7395"/>
    <lineage>
        <taxon>Eukaryota</taxon>
        <taxon>Metazoa</taxon>
        <taxon>Ecdysozoa</taxon>
        <taxon>Arthropoda</taxon>
        <taxon>Hexapoda</taxon>
        <taxon>Insecta</taxon>
        <taxon>Pterygota</taxon>
        <taxon>Neoptera</taxon>
        <taxon>Endopterygota</taxon>
        <taxon>Diptera</taxon>
        <taxon>Brachycera</taxon>
        <taxon>Muscomorpha</taxon>
        <taxon>Hippoboscoidea</taxon>
        <taxon>Glossinidae</taxon>
        <taxon>Glossina</taxon>
    </lineage>
</organism>
<proteinExistence type="predicted"/>